<dbReference type="InterPro" id="IPR015510">
    <property type="entry name" value="PGRP"/>
</dbReference>
<evidence type="ECO:0000259" key="5">
    <source>
        <dbReference type="SMART" id="SM00701"/>
    </source>
</evidence>
<reference evidence="7" key="1">
    <citation type="journal article" date="2019" name="Int. J. Syst. Evol. Microbiol.">
        <title>The Global Catalogue of Microorganisms (GCM) 10K type strain sequencing project: providing services to taxonomists for standard genome sequencing and annotation.</title>
        <authorList>
            <consortium name="The Broad Institute Genomics Platform"/>
            <consortium name="The Broad Institute Genome Sequencing Center for Infectious Disease"/>
            <person name="Wu L."/>
            <person name="Ma J."/>
        </authorList>
    </citation>
    <scope>NUCLEOTIDE SEQUENCE [LARGE SCALE GENOMIC DNA]</scope>
    <source>
        <strain evidence="7">CGMCC 1.15790</strain>
    </source>
</reference>
<dbReference type="Proteomes" id="UP001596143">
    <property type="component" value="Unassembled WGS sequence"/>
</dbReference>
<keyword evidence="7" id="KW-1185">Reference proteome</keyword>
<gene>
    <name evidence="6" type="ORF">ACFPTR_03580</name>
</gene>
<dbReference type="SUPFAM" id="SSF47090">
    <property type="entry name" value="PGBD-like"/>
    <property type="match status" value="1"/>
</dbReference>
<dbReference type="SMART" id="SM00644">
    <property type="entry name" value="Ami_2"/>
    <property type="match status" value="1"/>
</dbReference>
<dbReference type="Pfam" id="PF01510">
    <property type="entry name" value="Amidase_2"/>
    <property type="match status" value="1"/>
</dbReference>
<dbReference type="PANTHER" id="PTHR11022:SF41">
    <property type="entry name" value="PEPTIDOGLYCAN-RECOGNITION PROTEIN LC-RELATED"/>
    <property type="match status" value="1"/>
</dbReference>
<dbReference type="InterPro" id="IPR002502">
    <property type="entry name" value="Amidase_domain"/>
</dbReference>
<dbReference type="InterPro" id="IPR036505">
    <property type="entry name" value="Amidase/PGRP_sf"/>
</dbReference>
<dbReference type="InterPro" id="IPR036366">
    <property type="entry name" value="PGBDSf"/>
</dbReference>
<evidence type="ECO:0000256" key="1">
    <source>
        <dbReference type="ARBA" id="ARBA00007553"/>
    </source>
</evidence>
<evidence type="ECO:0000259" key="4">
    <source>
        <dbReference type="SMART" id="SM00644"/>
    </source>
</evidence>
<comment type="caution">
    <text evidence="6">The sequence shown here is derived from an EMBL/GenBank/DDBJ whole genome shotgun (WGS) entry which is preliminary data.</text>
</comment>
<evidence type="ECO:0000313" key="6">
    <source>
        <dbReference type="EMBL" id="MFC5627973.1"/>
    </source>
</evidence>
<name>A0ABW0U3J2_9BACI</name>
<dbReference type="RefSeq" id="WP_270896104.1">
    <property type="nucleotide sequence ID" value="NZ_JBHSPF010000015.1"/>
</dbReference>
<dbReference type="CDD" id="cd06583">
    <property type="entry name" value="PGRP"/>
    <property type="match status" value="1"/>
</dbReference>
<dbReference type="SMART" id="SM00701">
    <property type="entry name" value="PGRP"/>
    <property type="match status" value="1"/>
</dbReference>
<protein>
    <recommendedName>
        <fullName evidence="3">Autolysin</fullName>
    </recommendedName>
    <alternativeName>
        <fullName evidence="2">Cell wall hydrolase</fullName>
    </alternativeName>
</protein>
<sequence>MKIHSIQHQLMTHSTKKYQCRTLSDIHQIVIHHSATRNGTPFSYANYHVTQHGWPGIGYHYVIQKDGTVYKCNQLTTISYHVNGHNRRSVGICLTGDFRLEEPTTLQYRQALALTQQLLETLSLSTSHVFGHRELRGHHSNHCPGISMVQFRKNLVSLSSRTNKTLLKKGDRGEVVKKLQRQLKQIGIHPGPVDGIFGPLTEQAVRQFQRSRHLSEDGLVGKNTWHALEIAFA</sequence>
<dbReference type="Gene3D" id="3.40.80.10">
    <property type="entry name" value="Peptidoglycan recognition protein-like"/>
    <property type="match status" value="1"/>
</dbReference>
<dbReference type="InterPro" id="IPR002477">
    <property type="entry name" value="Peptidoglycan-bd-like"/>
</dbReference>
<organism evidence="6 7">
    <name type="scientific">Aliibacillus thermotolerans</name>
    <dbReference type="NCBI Taxonomy" id="1834418"/>
    <lineage>
        <taxon>Bacteria</taxon>
        <taxon>Bacillati</taxon>
        <taxon>Bacillota</taxon>
        <taxon>Bacilli</taxon>
        <taxon>Bacillales</taxon>
        <taxon>Bacillaceae</taxon>
        <taxon>Aliibacillus</taxon>
    </lineage>
</organism>
<dbReference type="PANTHER" id="PTHR11022">
    <property type="entry name" value="PEPTIDOGLYCAN RECOGNITION PROTEIN"/>
    <property type="match status" value="1"/>
</dbReference>
<accession>A0ABW0U3J2</accession>
<feature type="domain" description="N-acetylmuramoyl-L-alanine amidase" evidence="4">
    <location>
        <begin position="15"/>
        <end position="145"/>
    </location>
</feature>
<dbReference type="InterPro" id="IPR006619">
    <property type="entry name" value="PGRP_domain_met/bac"/>
</dbReference>
<comment type="similarity">
    <text evidence="1">Belongs to the N-acetylmuramoyl-L-alanine amidase 2 family.</text>
</comment>
<dbReference type="InterPro" id="IPR036365">
    <property type="entry name" value="PGBD-like_sf"/>
</dbReference>
<evidence type="ECO:0000313" key="7">
    <source>
        <dbReference type="Proteomes" id="UP001596143"/>
    </source>
</evidence>
<proteinExistence type="inferred from homology"/>
<dbReference type="Pfam" id="PF01471">
    <property type="entry name" value="PG_binding_1"/>
    <property type="match status" value="1"/>
</dbReference>
<feature type="domain" description="Peptidoglycan recognition protein family" evidence="5">
    <location>
        <begin position="8"/>
        <end position="136"/>
    </location>
</feature>
<evidence type="ECO:0000256" key="3">
    <source>
        <dbReference type="ARBA" id="ARBA00032390"/>
    </source>
</evidence>
<dbReference type="SUPFAM" id="SSF55846">
    <property type="entry name" value="N-acetylmuramoyl-L-alanine amidase-like"/>
    <property type="match status" value="1"/>
</dbReference>
<evidence type="ECO:0000256" key="2">
    <source>
        <dbReference type="ARBA" id="ARBA00030881"/>
    </source>
</evidence>
<dbReference type="Gene3D" id="1.10.101.10">
    <property type="entry name" value="PGBD-like superfamily/PGBD"/>
    <property type="match status" value="1"/>
</dbReference>
<dbReference type="EMBL" id="JBHSPF010000015">
    <property type="protein sequence ID" value="MFC5627973.1"/>
    <property type="molecule type" value="Genomic_DNA"/>
</dbReference>